<evidence type="ECO:0000256" key="1">
    <source>
        <dbReference type="SAM" id="Phobius"/>
    </source>
</evidence>
<protein>
    <submittedName>
        <fullName evidence="2">Prepilin-type N-terminal cleavage/methylation domain-containing protein</fullName>
    </submittedName>
</protein>
<keyword evidence="3" id="KW-1185">Reference proteome</keyword>
<dbReference type="SUPFAM" id="SSF54523">
    <property type="entry name" value="Pili subunits"/>
    <property type="match status" value="1"/>
</dbReference>
<gene>
    <name evidence="2" type="ORF">SAMN02745129_3205</name>
</gene>
<dbReference type="Pfam" id="PF07963">
    <property type="entry name" value="N_methyl"/>
    <property type="match status" value="1"/>
</dbReference>
<feature type="transmembrane region" description="Helical" evidence="1">
    <location>
        <begin position="7"/>
        <end position="29"/>
    </location>
</feature>
<dbReference type="OrthoDB" id="6398779at2"/>
<dbReference type="Gene3D" id="3.30.700.10">
    <property type="entry name" value="Glycoprotein, Type 4 Pilin"/>
    <property type="match status" value="1"/>
</dbReference>
<dbReference type="InterPro" id="IPR012902">
    <property type="entry name" value="N_methyl_site"/>
</dbReference>
<reference evidence="2 3" key="1">
    <citation type="submission" date="2016-11" db="EMBL/GenBank/DDBJ databases">
        <authorList>
            <person name="Jaros S."/>
            <person name="Januszkiewicz K."/>
            <person name="Wedrychowicz H."/>
        </authorList>
    </citation>
    <scope>NUCLEOTIDE SEQUENCE [LARGE SCALE GENOMIC DNA]</scope>
    <source>
        <strain evidence="2 3">DSM 16917</strain>
    </source>
</reference>
<dbReference type="PROSITE" id="PS00409">
    <property type="entry name" value="PROKAR_NTER_METHYL"/>
    <property type="match status" value="1"/>
</dbReference>
<dbReference type="STRING" id="299255.SAMN02745129_3205"/>
<keyword evidence="1" id="KW-1133">Transmembrane helix</keyword>
<dbReference type="InterPro" id="IPR045584">
    <property type="entry name" value="Pilin-like"/>
</dbReference>
<dbReference type="NCBIfam" id="TIGR02532">
    <property type="entry name" value="IV_pilin_GFxxxE"/>
    <property type="match status" value="1"/>
</dbReference>
<dbReference type="AlphaFoldDB" id="A0A1M5X3Y3"/>
<dbReference type="Proteomes" id="UP000184268">
    <property type="component" value="Unassembled WGS sequence"/>
</dbReference>
<evidence type="ECO:0000313" key="3">
    <source>
        <dbReference type="Proteomes" id="UP000184268"/>
    </source>
</evidence>
<dbReference type="EMBL" id="FQXG01000005">
    <property type="protein sequence ID" value="SHH94501.1"/>
    <property type="molecule type" value="Genomic_DNA"/>
</dbReference>
<organism evidence="2 3">
    <name type="scientific">Ferrimonas marina</name>
    <dbReference type="NCBI Taxonomy" id="299255"/>
    <lineage>
        <taxon>Bacteria</taxon>
        <taxon>Pseudomonadati</taxon>
        <taxon>Pseudomonadota</taxon>
        <taxon>Gammaproteobacteria</taxon>
        <taxon>Alteromonadales</taxon>
        <taxon>Ferrimonadaceae</taxon>
        <taxon>Ferrimonas</taxon>
    </lineage>
</organism>
<keyword evidence="1" id="KW-0812">Transmembrane</keyword>
<proteinExistence type="predicted"/>
<evidence type="ECO:0000313" key="2">
    <source>
        <dbReference type="EMBL" id="SHH94501.1"/>
    </source>
</evidence>
<accession>A0A1M5X3Y3</accession>
<name>A0A1M5X3Y3_9GAMM</name>
<keyword evidence="1" id="KW-0472">Membrane</keyword>
<dbReference type="RefSeq" id="WP_067661055.1">
    <property type="nucleotide sequence ID" value="NZ_FQXG01000005.1"/>
</dbReference>
<sequence>MKGRQQGGFTLIELVAVVVVLAVLALVVYSRQISLRQDAQVAVLNELRGQLQQVMVQVDTLKQVPSRVRTDSNGNQYLSYDNNKEYRLEKGYLSRVEICHILGLTDTAMSSNGKQDSTDGRFSCKDENRDFAWIRMTGLDSSVCYLRYKTFNNYTQRPQPVLEGECSS</sequence>